<dbReference type="InterPro" id="IPR024403">
    <property type="entry name" value="DHOase_cat"/>
</dbReference>
<dbReference type="InterPro" id="IPR050138">
    <property type="entry name" value="DHOase/Allantoinase_Hydrolase"/>
</dbReference>
<feature type="active site" evidence="6">
    <location>
        <position position="307"/>
    </location>
</feature>
<comment type="similarity">
    <text evidence="2 6">Belongs to the metallo-dependent hydrolases superfamily. DHOase family. Class I DHOase subfamily.</text>
</comment>
<evidence type="ECO:0000256" key="3">
    <source>
        <dbReference type="ARBA" id="ARBA00022723"/>
    </source>
</evidence>
<comment type="cofactor">
    <cofactor evidence="6">
        <name>Zn(2+)</name>
        <dbReference type="ChEBI" id="CHEBI:29105"/>
    </cofactor>
    <text evidence="6">Binds 2 Zn(2+) ions per subunit.</text>
</comment>
<dbReference type="UniPathway" id="UPA00070">
    <property type="reaction ID" value="UER00117"/>
</dbReference>
<reference evidence="8 9" key="1">
    <citation type="submission" date="2020-03" db="EMBL/GenBank/DDBJ databases">
        <title>Genomic Encyclopedia of Type Strains, Phase IV (KMG-IV): sequencing the most valuable type-strain genomes for metagenomic binning, comparative biology and taxonomic classification.</title>
        <authorList>
            <person name="Goeker M."/>
        </authorList>
    </citation>
    <scope>NUCLEOTIDE SEQUENCE [LARGE SCALE GENOMIC DNA]</scope>
    <source>
        <strain evidence="8 9">DSM 24233</strain>
    </source>
</reference>
<comment type="pathway">
    <text evidence="6">Pyrimidine metabolism; UMP biosynthesis via de novo pathway; (S)-dihydroorotate from bicarbonate: step 3/3.</text>
</comment>
<keyword evidence="6" id="KW-0862">Zinc</keyword>
<name>A0A846QLM8_9BACT</name>
<comment type="catalytic activity">
    <reaction evidence="6">
        <text>(S)-dihydroorotate + H2O = N-carbamoyl-L-aspartate + H(+)</text>
        <dbReference type="Rhea" id="RHEA:24296"/>
        <dbReference type="ChEBI" id="CHEBI:15377"/>
        <dbReference type="ChEBI" id="CHEBI:15378"/>
        <dbReference type="ChEBI" id="CHEBI:30864"/>
        <dbReference type="ChEBI" id="CHEBI:32814"/>
        <dbReference type="EC" id="3.5.2.3"/>
    </reaction>
</comment>
<feature type="domain" description="Dihydroorotase catalytic" evidence="7">
    <location>
        <begin position="49"/>
        <end position="240"/>
    </location>
</feature>
<dbReference type="InterPro" id="IPR004722">
    <property type="entry name" value="DHOase"/>
</dbReference>
<dbReference type="GO" id="GO:0005737">
    <property type="term" value="C:cytoplasm"/>
    <property type="evidence" value="ECO:0007669"/>
    <property type="project" value="TreeGrafter"/>
</dbReference>
<dbReference type="PANTHER" id="PTHR43668:SF2">
    <property type="entry name" value="ALLANTOINASE"/>
    <property type="match status" value="1"/>
</dbReference>
<accession>A0A846QLM8</accession>
<dbReference type="EMBL" id="JAATJA010000002">
    <property type="protein sequence ID" value="NJB68097.1"/>
    <property type="molecule type" value="Genomic_DNA"/>
</dbReference>
<dbReference type="Pfam" id="PF12890">
    <property type="entry name" value="DHOase"/>
    <property type="match status" value="1"/>
</dbReference>
<protein>
    <recommendedName>
        <fullName evidence="6">Dihydroorotase</fullName>
        <shortName evidence="6">DHOase</shortName>
        <ecNumber evidence="6">3.5.2.3</ecNumber>
    </recommendedName>
</protein>
<feature type="binding site" evidence="6">
    <location>
        <position position="307"/>
    </location>
    <ligand>
        <name>Zn(2+)</name>
        <dbReference type="ChEBI" id="CHEBI:29105"/>
        <label>1</label>
    </ligand>
</feature>
<dbReference type="NCBIfam" id="TIGR00857">
    <property type="entry name" value="pyrC_multi"/>
    <property type="match status" value="1"/>
</dbReference>
<evidence type="ECO:0000256" key="5">
    <source>
        <dbReference type="ARBA" id="ARBA00022975"/>
    </source>
</evidence>
<feature type="binding site" evidence="6">
    <location>
        <position position="154"/>
    </location>
    <ligand>
        <name>Zn(2+)</name>
        <dbReference type="ChEBI" id="CHEBI:29105"/>
        <label>1</label>
    </ligand>
</feature>
<keyword evidence="5 6" id="KW-0665">Pyrimidine biosynthesis</keyword>
<dbReference type="HAMAP" id="MF_00220_B">
    <property type="entry name" value="PyrC_classI_B"/>
    <property type="match status" value="1"/>
</dbReference>
<evidence type="ECO:0000259" key="7">
    <source>
        <dbReference type="Pfam" id="PF12890"/>
    </source>
</evidence>
<sequence>MSSPDFVIKNALWRGEAHDLCVADGKVLELRPASGEGYGDAPVVDASGLVLLPALIDVHTHLREPGFEWKEDIATGLSAAAHGGFGSVMCMANTDPVNDNAAVTERMLDRAREAFPGGGPRLFPVGALSVGLAGHELAPMGELAAAGCRAVSNDGMPVANSELFRHAVEYAADFGLTVIDHCEDPHMALGVGVNEGAISSRLGLKGQPTVAESLQVARDVLLAEYLGLPIHIAHVSCRESVELIARAKERGVRVTAETCPHYLLLTEDAVEGYDTAAKVNPPLRTMDHVQVMREALRTGVIDMLATDHAPHAAHEKEVPFTQAPNGISGLDTALCVTMGLVDEGVLSLDDLVRAWATAPAKAFGLPVCAFAPGDPADFTLYDPSASWVVSPQTMHSKGRNTPLLGRTMPGRTAFLYVNGKRVV</sequence>
<feature type="binding site" evidence="6">
    <location>
        <position position="311"/>
    </location>
    <ligand>
        <name>substrate</name>
    </ligand>
</feature>
<gene>
    <name evidence="6" type="primary">pyrC</name>
    <name evidence="8" type="ORF">GGQ74_001770</name>
</gene>
<dbReference type="GO" id="GO:0044205">
    <property type="term" value="P:'de novo' UMP biosynthetic process"/>
    <property type="evidence" value="ECO:0007669"/>
    <property type="project" value="UniProtKB-UniRule"/>
</dbReference>
<evidence type="ECO:0000256" key="2">
    <source>
        <dbReference type="ARBA" id="ARBA00010286"/>
    </source>
</evidence>
<dbReference type="GO" id="GO:0008270">
    <property type="term" value="F:zinc ion binding"/>
    <property type="evidence" value="ECO:0007669"/>
    <property type="project" value="UniProtKB-UniRule"/>
</dbReference>
<dbReference type="InterPro" id="IPR032466">
    <property type="entry name" value="Metal_Hydrolase"/>
</dbReference>
<feature type="binding site" evidence="6">
    <location>
        <position position="93"/>
    </location>
    <ligand>
        <name>substrate</name>
    </ligand>
</feature>
<dbReference type="EC" id="3.5.2.3" evidence="6"/>
<evidence type="ECO:0000313" key="8">
    <source>
        <dbReference type="EMBL" id="NJB68097.1"/>
    </source>
</evidence>
<organism evidence="8 9">
    <name type="scientific">Desulfobaculum xiamenense</name>
    <dbReference type="NCBI Taxonomy" id="995050"/>
    <lineage>
        <taxon>Bacteria</taxon>
        <taxon>Pseudomonadati</taxon>
        <taxon>Thermodesulfobacteriota</taxon>
        <taxon>Desulfovibrionia</taxon>
        <taxon>Desulfovibrionales</taxon>
        <taxon>Desulfovibrionaceae</taxon>
        <taxon>Desulfobaculum</taxon>
    </lineage>
</organism>
<feature type="binding site" evidence="6">
    <location>
        <position position="280"/>
    </location>
    <ligand>
        <name>substrate</name>
    </ligand>
</feature>
<feature type="binding site" evidence="6">
    <location>
        <position position="181"/>
    </location>
    <ligand>
        <name>Zn(2+)</name>
        <dbReference type="ChEBI" id="CHEBI:29105"/>
        <label>2</label>
    </ligand>
</feature>
<feature type="binding site" evidence="6">
    <location>
        <position position="154"/>
    </location>
    <ligand>
        <name>Zn(2+)</name>
        <dbReference type="ChEBI" id="CHEBI:29105"/>
        <label>2</label>
    </ligand>
</feature>
<dbReference type="AlphaFoldDB" id="A0A846QLM8"/>
<comment type="caution">
    <text evidence="6">Lacks conserved residue(s) required for the propagation of feature annotation.</text>
</comment>
<dbReference type="Gene3D" id="2.30.40.10">
    <property type="entry name" value="Urease, subunit C, domain 1"/>
    <property type="match status" value="1"/>
</dbReference>
<feature type="binding site" evidence="6">
    <location>
        <position position="59"/>
    </location>
    <ligand>
        <name>Zn(2+)</name>
        <dbReference type="ChEBI" id="CHEBI:29105"/>
        <label>1</label>
    </ligand>
</feature>
<proteinExistence type="inferred from homology"/>
<keyword evidence="3 6" id="KW-0479">Metal-binding</keyword>
<keyword evidence="9" id="KW-1185">Reference proteome</keyword>
<dbReference type="SUPFAM" id="SSF51556">
    <property type="entry name" value="Metallo-dependent hydrolases"/>
    <property type="match status" value="1"/>
</dbReference>
<evidence type="ECO:0000256" key="1">
    <source>
        <dbReference type="ARBA" id="ARBA00002368"/>
    </source>
</evidence>
<comment type="caution">
    <text evidence="8">The sequence shown here is derived from an EMBL/GenBank/DDBJ whole genome shotgun (WGS) entry which is preliminary data.</text>
</comment>
<dbReference type="InterPro" id="IPR011059">
    <property type="entry name" value="Metal-dep_hydrolase_composite"/>
</dbReference>
<dbReference type="CDD" id="cd01317">
    <property type="entry name" value="DHOase_IIa"/>
    <property type="match status" value="1"/>
</dbReference>
<comment type="function">
    <text evidence="1 6">Catalyzes the reversible cyclization of carbamoyl aspartate to dihydroorotate.</text>
</comment>
<evidence type="ECO:0000256" key="6">
    <source>
        <dbReference type="HAMAP-Rule" id="MF_00220"/>
    </source>
</evidence>
<evidence type="ECO:0000313" key="9">
    <source>
        <dbReference type="Proteomes" id="UP000580856"/>
    </source>
</evidence>
<dbReference type="RefSeq" id="WP_167941192.1">
    <property type="nucleotide sequence ID" value="NZ_JAATJA010000002.1"/>
</dbReference>
<feature type="binding site" evidence="6">
    <location>
        <begin position="61"/>
        <end position="63"/>
    </location>
    <ligand>
        <name>substrate</name>
    </ligand>
</feature>
<dbReference type="GO" id="GO:0004151">
    <property type="term" value="F:dihydroorotase activity"/>
    <property type="evidence" value="ECO:0007669"/>
    <property type="project" value="UniProtKB-UniRule"/>
</dbReference>
<dbReference type="SUPFAM" id="SSF51338">
    <property type="entry name" value="Composite domain of metallo-dependent hydrolases"/>
    <property type="match status" value="1"/>
</dbReference>
<dbReference type="GO" id="GO:0004038">
    <property type="term" value="F:allantoinase activity"/>
    <property type="evidence" value="ECO:0007669"/>
    <property type="project" value="TreeGrafter"/>
</dbReference>
<feature type="binding site" evidence="6">
    <location>
        <position position="234"/>
    </location>
    <ligand>
        <name>Zn(2+)</name>
        <dbReference type="ChEBI" id="CHEBI:29105"/>
        <label>2</label>
    </ligand>
</feature>
<keyword evidence="4 6" id="KW-0378">Hydrolase</keyword>
<dbReference type="Gene3D" id="3.20.20.140">
    <property type="entry name" value="Metal-dependent hydrolases"/>
    <property type="match status" value="1"/>
</dbReference>
<dbReference type="PROSITE" id="PS00483">
    <property type="entry name" value="DIHYDROOROTASE_2"/>
    <property type="match status" value="1"/>
</dbReference>
<dbReference type="GO" id="GO:0006145">
    <property type="term" value="P:purine nucleobase catabolic process"/>
    <property type="evidence" value="ECO:0007669"/>
    <property type="project" value="TreeGrafter"/>
</dbReference>
<dbReference type="PANTHER" id="PTHR43668">
    <property type="entry name" value="ALLANTOINASE"/>
    <property type="match status" value="1"/>
</dbReference>
<evidence type="ECO:0000256" key="4">
    <source>
        <dbReference type="ARBA" id="ARBA00022801"/>
    </source>
</evidence>
<feature type="binding site" evidence="6">
    <location>
        <position position="61"/>
    </location>
    <ligand>
        <name>Zn(2+)</name>
        <dbReference type="ChEBI" id="CHEBI:29105"/>
        <label>1</label>
    </ligand>
</feature>
<dbReference type="Proteomes" id="UP000580856">
    <property type="component" value="Unassembled WGS sequence"/>
</dbReference>
<dbReference type="InterPro" id="IPR002195">
    <property type="entry name" value="Dihydroorotase_CS"/>
</dbReference>